<feature type="domain" description="GP-PDE" evidence="2">
    <location>
        <begin position="22"/>
        <end position="291"/>
    </location>
</feature>
<evidence type="ECO:0000259" key="2">
    <source>
        <dbReference type="PROSITE" id="PS51704"/>
    </source>
</evidence>
<keyword evidence="4" id="KW-1185">Reference proteome</keyword>
<keyword evidence="1" id="KW-0732">Signal</keyword>
<dbReference type="SUPFAM" id="SSF51695">
    <property type="entry name" value="PLC-like phosphodiesterases"/>
    <property type="match status" value="1"/>
</dbReference>
<reference evidence="3 4" key="1">
    <citation type="submission" date="2020-09" db="EMBL/GenBank/DDBJ databases">
        <title>Novel species of Mucilaginibacter isolated from a glacier on the Tibetan Plateau.</title>
        <authorList>
            <person name="Liu Q."/>
            <person name="Xin Y.-H."/>
        </authorList>
    </citation>
    <scope>NUCLEOTIDE SEQUENCE [LARGE SCALE GENOMIC DNA]</scope>
    <source>
        <strain evidence="3 4">ZT4R22</strain>
    </source>
</reference>
<dbReference type="EMBL" id="JACWMY010000014">
    <property type="protein sequence ID" value="MBD1366822.1"/>
    <property type="molecule type" value="Genomic_DNA"/>
</dbReference>
<dbReference type="InterPro" id="IPR030395">
    <property type="entry name" value="GP_PDE_dom"/>
</dbReference>
<proteinExistence type="predicted"/>
<dbReference type="PROSITE" id="PS51704">
    <property type="entry name" value="GP_PDE"/>
    <property type="match status" value="1"/>
</dbReference>
<feature type="signal peptide" evidence="1">
    <location>
        <begin position="1"/>
        <end position="18"/>
    </location>
</feature>
<sequence length="299" mass="33242">MKKILLIALCCQALYASAQQKLDVQAHRGGRALMPENTIPAMLHAVDLGVKTLELDCVISKDGKVVVSHDTYMSADFMLKPDGSEIGKAEEKGLLLFTMPYDSIRLYDAGSKPHPQFAAQKKLKTYKPLLAELIDSVERYVKVNHLKPVYYNLEIKSAPAGDGTAHPAPDAFVKLVMDVLNSKKIAKRVTIQSFDVRPLQVLHTAYPKQVLSYLIANKESFADNVKKLGFTPQVISPYYTLIDSSFVEQAHQAKTQVLPWTVNDEAGMQKMADLKVDGIITDFPDKLVALFGSYQTRSR</sequence>
<evidence type="ECO:0000256" key="1">
    <source>
        <dbReference type="SAM" id="SignalP"/>
    </source>
</evidence>
<dbReference type="PANTHER" id="PTHR46211">
    <property type="entry name" value="GLYCEROPHOSPHORYL DIESTER PHOSPHODIESTERASE"/>
    <property type="match status" value="1"/>
</dbReference>
<organism evidence="3 4">
    <name type="scientific">Mucilaginibacter pankratovii</name>
    <dbReference type="NCBI Taxonomy" id="2772110"/>
    <lineage>
        <taxon>Bacteria</taxon>
        <taxon>Pseudomonadati</taxon>
        <taxon>Bacteroidota</taxon>
        <taxon>Sphingobacteriia</taxon>
        <taxon>Sphingobacteriales</taxon>
        <taxon>Sphingobacteriaceae</taxon>
        <taxon>Mucilaginibacter</taxon>
    </lineage>
</organism>
<dbReference type="Proteomes" id="UP000606600">
    <property type="component" value="Unassembled WGS sequence"/>
</dbReference>
<protein>
    <submittedName>
        <fullName evidence="3">Glycerophosphodiester phosphodiesterase</fullName>
    </submittedName>
</protein>
<gene>
    <name evidence="3" type="ORF">IDJ77_23635</name>
</gene>
<evidence type="ECO:0000313" key="3">
    <source>
        <dbReference type="EMBL" id="MBD1366822.1"/>
    </source>
</evidence>
<dbReference type="Pfam" id="PF03009">
    <property type="entry name" value="GDPD"/>
    <property type="match status" value="1"/>
</dbReference>
<feature type="chain" id="PRO_5045440693" evidence="1">
    <location>
        <begin position="19"/>
        <end position="299"/>
    </location>
</feature>
<comment type="caution">
    <text evidence="3">The sequence shown here is derived from an EMBL/GenBank/DDBJ whole genome shotgun (WGS) entry which is preliminary data.</text>
</comment>
<dbReference type="RefSeq" id="WP_191191457.1">
    <property type="nucleotide sequence ID" value="NZ_JACWMY010000014.1"/>
</dbReference>
<dbReference type="Gene3D" id="3.20.20.190">
    <property type="entry name" value="Phosphatidylinositol (PI) phosphodiesterase"/>
    <property type="match status" value="1"/>
</dbReference>
<dbReference type="PROSITE" id="PS50007">
    <property type="entry name" value="PIPLC_X_DOMAIN"/>
    <property type="match status" value="1"/>
</dbReference>
<name>A0ABR7WX15_9SPHI</name>
<dbReference type="PANTHER" id="PTHR46211:SF14">
    <property type="entry name" value="GLYCEROPHOSPHODIESTER PHOSPHODIESTERASE"/>
    <property type="match status" value="1"/>
</dbReference>
<dbReference type="InterPro" id="IPR017946">
    <property type="entry name" value="PLC-like_Pdiesterase_TIM-brl"/>
</dbReference>
<evidence type="ECO:0000313" key="4">
    <source>
        <dbReference type="Proteomes" id="UP000606600"/>
    </source>
</evidence>
<accession>A0ABR7WX15</accession>